<keyword evidence="8 11" id="KW-0407">Ion channel</keyword>
<organism evidence="12 13">
    <name type="scientific">Apibacter muscae</name>
    <dbReference type="NCBI Taxonomy" id="2509004"/>
    <lineage>
        <taxon>Bacteria</taxon>
        <taxon>Pseudomonadati</taxon>
        <taxon>Bacteroidota</taxon>
        <taxon>Flavobacteriia</taxon>
        <taxon>Flavobacteriales</taxon>
        <taxon>Weeksellaceae</taxon>
        <taxon>Apibacter</taxon>
    </lineage>
</organism>
<feature type="transmembrane region" description="Helical" evidence="11">
    <location>
        <begin position="64"/>
        <end position="81"/>
    </location>
</feature>
<dbReference type="GO" id="GO:0046872">
    <property type="term" value="F:metal ion binding"/>
    <property type="evidence" value="ECO:0007669"/>
    <property type="project" value="UniProtKB-KW"/>
</dbReference>
<dbReference type="HAMAP" id="MF_00454">
    <property type="entry name" value="FluC"/>
    <property type="match status" value="1"/>
</dbReference>
<comment type="function">
    <text evidence="11">Fluoride-specific ion channel. Important for reducing fluoride concentration in the cell, thus reducing its toxicity.</text>
</comment>
<evidence type="ECO:0000256" key="2">
    <source>
        <dbReference type="ARBA" id="ARBA00022475"/>
    </source>
</evidence>
<sequence length="122" mass="13353">MFIQFLFIFLGGGLGSISRYAVSYITPNYYKGNFPLGTFLVNTIGCFLIGLFSIVLYKNLTLNAFLITGFCGGFTTFSSFSKEAFLLFNKAKIKLAFIYVFSSCVVGLLSLFLGYITGGGNC</sequence>
<keyword evidence="3" id="KW-0997">Cell inner membrane</keyword>
<protein>
    <recommendedName>
        <fullName evidence="11">Fluoride-specific ion channel FluC</fullName>
    </recommendedName>
</protein>
<dbReference type="RefSeq" id="WP_146291381.1">
    <property type="nucleotide sequence ID" value="NZ_SELH01000011.1"/>
</dbReference>
<evidence type="ECO:0000256" key="3">
    <source>
        <dbReference type="ARBA" id="ARBA00022519"/>
    </source>
</evidence>
<dbReference type="PANTHER" id="PTHR28259">
    <property type="entry name" value="FLUORIDE EXPORT PROTEIN 1-RELATED"/>
    <property type="match status" value="1"/>
</dbReference>
<comment type="caution">
    <text evidence="12">The sequence shown here is derived from an EMBL/GenBank/DDBJ whole genome shotgun (WGS) entry which is preliminary data.</text>
</comment>
<dbReference type="AlphaFoldDB" id="A0A563DKQ1"/>
<feature type="transmembrane region" description="Helical" evidence="11">
    <location>
        <begin position="39"/>
        <end position="57"/>
    </location>
</feature>
<comment type="similarity">
    <text evidence="9 11">Belongs to the fluoride channel Fluc/FEX (TC 1.A.43) family.</text>
</comment>
<evidence type="ECO:0000313" key="13">
    <source>
        <dbReference type="Proteomes" id="UP000319499"/>
    </source>
</evidence>
<dbReference type="GO" id="GO:0005886">
    <property type="term" value="C:plasma membrane"/>
    <property type="evidence" value="ECO:0007669"/>
    <property type="project" value="UniProtKB-SubCell"/>
</dbReference>
<evidence type="ECO:0000256" key="5">
    <source>
        <dbReference type="ARBA" id="ARBA00022989"/>
    </source>
</evidence>
<keyword evidence="5 11" id="KW-1133">Transmembrane helix</keyword>
<evidence type="ECO:0000256" key="6">
    <source>
        <dbReference type="ARBA" id="ARBA00023065"/>
    </source>
</evidence>
<keyword evidence="11" id="KW-0915">Sodium</keyword>
<comment type="activity regulation">
    <text evidence="11">Na(+) is not transported, but it plays an essential structural role and its presence is essential for fluoride channel function.</text>
</comment>
<evidence type="ECO:0000256" key="4">
    <source>
        <dbReference type="ARBA" id="ARBA00022692"/>
    </source>
</evidence>
<keyword evidence="4 11" id="KW-0812">Transmembrane</keyword>
<dbReference type="Proteomes" id="UP000319499">
    <property type="component" value="Unassembled WGS sequence"/>
</dbReference>
<keyword evidence="13" id="KW-1185">Reference proteome</keyword>
<dbReference type="EMBL" id="SELH01000011">
    <property type="protein sequence ID" value="TWP30689.1"/>
    <property type="molecule type" value="Genomic_DNA"/>
</dbReference>
<evidence type="ECO:0000256" key="9">
    <source>
        <dbReference type="ARBA" id="ARBA00035120"/>
    </source>
</evidence>
<dbReference type="OrthoDB" id="9815830at2"/>
<proteinExistence type="inferred from homology"/>
<dbReference type="InterPro" id="IPR003691">
    <property type="entry name" value="FluC"/>
</dbReference>
<comment type="subcellular location">
    <subcellularLocation>
        <location evidence="1 11">Cell membrane</location>
        <topology evidence="1 11">Multi-pass membrane protein</topology>
    </subcellularLocation>
</comment>
<dbReference type="NCBIfam" id="TIGR00494">
    <property type="entry name" value="crcB"/>
    <property type="match status" value="1"/>
</dbReference>
<keyword evidence="6 11" id="KW-0406">Ion transport</keyword>
<comment type="catalytic activity">
    <reaction evidence="10">
        <text>fluoride(in) = fluoride(out)</text>
        <dbReference type="Rhea" id="RHEA:76159"/>
        <dbReference type="ChEBI" id="CHEBI:17051"/>
    </reaction>
    <physiologicalReaction direction="left-to-right" evidence="10">
        <dbReference type="Rhea" id="RHEA:76160"/>
    </physiologicalReaction>
</comment>
<keyword evidence="7 11" id="KW-0472">Membrane</keyword>
<evidence type="ECO:0000313" key="12">
    <source>
        <dbReference type="EMBL" id="TWP30689.1"/>
    </source>
</evidence>
<dbReference type="PANTHER" id="PTHR28259:SF1">
    <property type="entry name" value="FLUORIDE EXPORT PROTEIN 1-RELATED"/>
    <property type="match status" value="1"/>
</dbReference>
<gene>
    <name evidence="11 12" type="primary">crcB</name>
    <name evidence="11" type="synonym">fluC</name>
    <name evidence="12" type="ORF">ETU09_01420</name>
</gene>
<dbReference type="Pfam" id="PF02537">
    <property type="entry name" value="CRCB"/>
    <property type="match status" value="1"/>
</dbReference>
<keyword evidence="11" id="KW-0479">Metal-binding</keyword>
<dbReference type="GO" id="GO:0140114">
    <property type="term" value="P:cellular detoxification of fluoride"/>
    <property type="evidence" value="ECO:0007669"/>
    <property type="project" value="UniProtKB-UniRule"/>
</dbReference>
<name>A0A563DKQ1_9FLAO</name>
<keyword evidence="2 11" id="KW-1003">Cell membrane</keyword>
<reference evidence="12 13" key="1">
    <citation type="submission" date="2019-02" db="EMBL/GenBank/DDBJ databases">
        <title>Apibacter muscae sp. nov.: a novel member of the house fly microbiota.</title>
        <authorList>
            <person name="Park R."/>
        </authorList>
    </citation>
    <scope>NUCLEOTIDE SEQUENCE [LARGE SCALE GENOMIC DNA]</scope>
    <source>
        <strain evidence="12 13">AL1</strain>
    </source>
</reference>
<evidence type="ECO:0000256" key="8">
    <source>
        <dbReference type="ARBA" id="ARBA00023303"/>
    </source>
</evidence>
<dbReference type="GO" id="GO:0062054">
    <property type="term" value="F:fluoride channel activity"/>
    <property type="evidence" value="ECO:0007669"/>
    <property type="project" value="UniProtKB-UniRule"/>
</dbReference>
<feature type="binding site" evidence="11">
    <location>
        <position position="75"/>
    </location>
    <ligand>
        <name>Na(+)</name>
        <dbReference type="ChEBI" id="CHEBI:29101"/>
        <note>structural</note>
    </ligand>
</feature>
<feature type="binding site" evidence="11">
    <location>
        <position position="72"/>
    </location>
    <ligand>
        <name>Na(+)</name>
        <dbReference type="ChEBI" id="CHEBI:29101"/>
        <note>structural</note>
    </ligand>
</feature>
<accession>A0A563DKQ1</accession>
<feature type="transmembrane region" description="Helical" evidence="11">
    <location>
        <begin position="93"/>
        <end position="116"/>
    </location>
</feature>
<evidence type="ECO:0000256" key="7">
    <source>
        <dbReference type="ARBA" id="ARBA00023136"/>
    </source>
</evidence>
<evidence type="ECO:0000256" key="11">
    <source>
        <dbReference type="HAMAP-Rule" id="MF_00454"/>
    </source>
</evidence>
<keyword evidence="11" id="KW-0813">Transport</keyword>
<evidence type="ECO:0000256" key="1">
    <source>
        <dbReference type="ARBA" id="ARBA00004651"/>
    </source>
</evidence>
<evidence type="ECO:0000256" key="10">
    <source>
        <dbReference type="ARBA" id="ARBA00035585"/>
    </source>
</evidence>